<dbReference type="GO" id="GO:0004315">
    <property type="term" value="F:3-oxoacyl-[acyl-carrier-protein] synthase activity"/>
    <property type="evidence" value="ECO:0007669"/>
    <property type="project" value="UniProtKB-EC"/>
</dbReference>
<protein>
    <recommendedName>
        <fullName evidence="17">Nodulation protein E</fullName>
        <ecNumber evidence="3">2.3.1.41</ecNumber>
    </recommendedName>
    <alternativeName>
        <fullName evidence="18">Host-specificity of nodulation protein B</fullName>
    </alternativeName>
</protein>
<keyword evidence="8 19" id="KW-0808">Transferase</keyword>
<accession>A0A2A9M559</accession>
<evidence type="ECO:0000313" key="23">
    <source>
        <dbReference type="Proteomes" id="UP000224006"/>
    </source>
</evidence>
<comment type="subcellular location">
    <subcellularLocation>
        <location evidence="1">Cell inner membrane</location>
    </subcellularLocation>
</comment>
<dbReference type="EC" id="2.3.1.41" evidence="3"/>
<organism evidence="22 23">
    <name type="scientific">Besnoitia besnoiti</name>
    <name type="common">Apicomplexan protozoan</name>
    <dbReference type="NCBI Taxonomy" id="94643"/>
    <lineage>
        <taxon>Eukaryota</taxon>
        <taxon>Sar</taxon>
        <taxon>Alveolata</taxon>
        <taxon>Apicomplexa</taxon>
        <taxon>Conoidasida</taxon>
        <taxon>Coccidia</taxon>
        <taxon>Eucoccidiorida</taxon>
        <taxon>Eimeriorina</taxon>
        <taxon>Sarcocystidae</taxon>
        <taxon>Besnoitia</taxon>
    </lineage>
</organism>
<keyword evidence="4" id="KW-0536">Nodulation</keyword>
<evidence type="ECO:0000256" key="11">
    <source>
        <dbReference type="ARBA" id="ARBA00022989"/>
    </source>
</evidence>
<dbReference type="STRING" id="94643.A0A2A9M559"/>
<evidence type="ECO:0000256" key="20">
    <source>
        <dbReference type="SAM" id="MobiDB-lite"/>
    </source>
</evidence>
<dbReference type="SUPFAM" id="SSF53901">
    <property type="entry name" value="Thiolase-like"/>
    <property type="match status" value="2"/>
</dbReference>
<evidence type="ECO:0000256" key="12">
    <source>
        <dbReference type="ARBA" id="ARBA00023098"/>
    </source>
</evidence>
<dbReference type="EMBL" id="NWUJ01000009">
    <property type="protein sequence ID" value="PFH33079.1"/>
    <property type="molecule type" value="Genomic_DNA"/>
</dbReference>
<evidence type="ECO:0000256" key="6">
    <source>
        <dbReference type="ARBA" id="ARBA00022516"/>
    </source>
</evidence>
<dbReference type="InterPro" id="IPR014030">
    <property type="entry name" value="Ketoacyl_synth_N"/>
</dbReference>
<keyword evidence="11" id="KW-1133">Transmembrane helix</keyword>
<dbReference type="OrthoDB" id="5334845at2759"/>
<feature type="region of interest" description="Disordered" evidence="20">
    <location>
        <begin position="109"/>
        <end position="172"/>
    </location>
</feature>
<dbReference type="PANTHER" id="PTHR11712">
    <property type="entry name" value="POLYKETIDE SYNTHASE-RELATED"/>
    <property type="match status" value="1"/>
</dbReference>
<reference evidence="22 23" key="1">
    <citation type="submission" date="2017-09" db="EMBL/GenBank/DDBJ databases">
        <title>Genome sequencing of Besnoitia besnoiti strain Bb-Ger1.</title>
        <authorList>
            <person name="Schares G."/>
            <person name="Venepally P."/>
            <person name="Lorenzi H.A."/>
        </authorList>
    </citation>
    <scope>NUCLEOTIDE SEQUENCE [LARGE SCALE GENOMIC DNA]</scope>
    <source>
        <strain evidence="22 23">Bb-Ger1</strain>
    </source>
</reference>
<comment type="function">
    <text evidence="16">Proposed to synthesize NOD factor fatty acyl chain. Involved in the synthesis of a highly unsaturated fatty acid moiety, which forms part of a lipo-oligosaccharide that is responsible for host specificity.</text>
</comment>
<dbReference type="GO" id="GO:0005886">
    <property type="term" value="C:plasma membrane"/>
    <property type="evidence" value="ECO:0007669"/>
    <property type="project" value="UniProtKB-SubCell"/>
</dbReference>
<keyword evidence="23" id="KW-1185">Reference proteome</keyword>
<dbReference type="NCBIfam" id="TIGR03150">
    <property type="entry name" value="fabF"/>
    <property type="match status" value="1"/>
</dbReference>
<dbReference type="SMART" id="SM00825">
    <property type="entry name" value="PKS_KS"/>
    <property type="match status" value="1"/>
</dbReference>
<evidence type="ECO:0000256" key="15">
    <source>
        <dbReference type="ARBA" id="ARBA00023315"/>
    </source>
</evidence>
<dbReference type="Pfam" id="PF02801">
    <property type="entry name" value="Ketoacyl-synt_C"/>
    <property type="match status" value="1"/>
</dbReference>
<dbReference type="Proteomes" id="UP000224006">
    <property type="component" value="Chromosome VIII"/>
</dbReference>
<evidence type="ECO:0000256" key="9">
    <source>
        <dbReference type="ARBA" id="ARBA00022692"/>
    </source>
</evidence>
<comment type="similarity">
    <text evidence="2 19">Belongs to the thiolase-like superfamily. Beta-ketoacyl-ACP synthases family.</text>
</comment>
<keyword evidence="14" id="KW-0275">Fatty acid biosynthesis</keyword>
<dbReference type="VEuPathDB" id="ToxoDB:BESB_082780"/>
<evidence type="ECO:0000256" key="10">
    <source>
        <dbReference type="ARBA" id="ARBA00022832"/>
    </source>
</evidence>
<feature type="compositionally biased region" description="Low complexity" evidence="20">
    <location>
        <begin position="129"/>
        <end position="141"/>
    </location>
</feature>
<keyword evidence="15" id="KW-0012">Acyltransferase</keyword>
<evidence type="ECO:0000256" key="1">
    <source>
        <dbReference type="ARBA" id="ARBA00004533"/>
    </source>
</evidence>
<dbReference type="InterPro" id="IPR016039">
    <property type="entry name" value="Thiolase-like"/>
</dbReference>
<keyword evidence="12" id="KW-0443">Lipid metabolism</keyword>
<evidence type="ECO:0000256" key="16">
    <source>
        <dbReference type="ARBA" id="ARBA00037576"/>
    </source>
</evidence>
<feature type="domain" description="Ketosynthase family 3 (KS3)" evidence="21">
    <location>
        <begin position="178"/>
        <end position="596"/>
    </location>
</feature>
<keyword evidence="13" id="KW-0472">Membrane</keyword>
<gene>
    <name evidence="22" type="ORF">BESB_082780</name>
</gene>
<keyword evidence="6" id="KW-0444">Lipid biosynthesis</keyword>
<dbReference type="PROSITE" id="PS52004">
    <property type="entry name" value="KS3_2"/>
    <property type="match status" value="1"/>
</dbReference>
<evidence type="ECO:0000256" key="5">
    <source>
        <dbReference type="ARBA" id="ARBA00022475"/>
    </source>
</evidence>
<dbReference type="NCBIfam" id="NF005589">
    <property type="entry name" value="PRK07314.1"/>
    <property type="match status" value="1"/>
</dbReference>
<evidence type="ECO:0000256" key="19">
    <source>
        <dbReference type="RuleBase" id="RU003694"/>
    </source>
</evidence>
<dbReference type="GO" id="GO:0006633">
    <property type="term" value="P:fatty acid biosynthetic process"/>
    <property type="evidence" value="ECO:0007669"/>
    <property type="project" value="UniProtKB-KW"/>
</dbReference>
<evidence type="ECO:0000256" key="13">
    <source>
        <dbReference type="ARBA" id="ARBA00023136"/>
    </source>
</evidence>
<proteinExistence type="inferred from homology"/>
<dbReference type="GeneID" id="40313204"/>
<sequence>MTAVMSWPSVHAGADHIRRARKYGAAAQHRLFMAALLQEPEATSDPERRDTKTVLLLQFPTKNMTVRDPAGAQFTATFDFCEELQYSHSWLPSGAQSFSVPGFVSYTPPSLASPRHSAPNPSLAKGPNLAASRRGLLGLRSRSAEQGGRTERSQRTRQAGDGLSSLRSTAGACGPGTKPRIVCTGLGVVSGVGIGIDEFWRNLIAGTNVIDKVTRFDPTGMSCQIGCEVSNDKFDPKAYFTDAKEVKRNDRYTHFAVAAARLAMEDAGLSPRAPHVDAERFGIVVGSGIGGLETMEQETRVLHERGPRRVSPFLIPAMIANTASGILAIETGAKGPNHGAVSACATSGHAAGVALRYLQMGEADVMICGGAEASITPLSFAGFNALKAMAQGFNDDPKRASRPFDKKRAGFVMGEGAGIMVLETEEHALRRGAPKIYGEVAGYGATCDAHHITAPAPDGSGLAQCLQKAIADAGIDKRDIGYINAHGTSTPMNDRIETAAFKKVFGDEQARRLLISSTKSMTGHCLGATGGIEACVSAKVLETGIVPPTINQEEADPDCDLNYVPNKAYTSPTPFEAVLTDTLGFGGHNAALLLRRYRSRP</sequence>
<evidence type="ECO:0000256" key="4">
    <source>
        <dbReference type="ARBA" id="ARBA00022458"/>
    </source>
</evidence>
<evidence type="ECO:0000313" key="22">
    <source>
        <dbReference type="EMBL" id="PFH33079.1"/>
    </source>
</evidence>
<name>A0A2A9M559_BESBE</name>
<dbReference type="InterPro" id="IPR000794">
    <property type="entry name" value="Beta-ketoacyl_synthase"/>
</dbReference>
<dbReference type="CDD" id="cd00834">
    <property type="entry name" value="KAS_I_II"/>
    <property type="match status" value="1"/>
</dbReference>
<evidence type="ECO:0000256" key="8">
    <source>
        <dbReference type="ARBA" id="ARBA00022679"/>
    </source>
</evidence>
<dbReference type="InterPro" id="IPR017568">
    <property type="entry name" value="3-oxoacyl-ACP_synth-2"/>
</dbReference>
<evidence type="ECO:0000256" key="7">
    <source>
        <dbReference type="ARBA" id="ARBA00022519"/>
    </source>
</evidence>
<keyword evidence="10" id="KW-0276">Fatty acid metabolism</keyword>
<evidence type="ECO:0000256" key="17">
    <source>
        <dbReference type="ARBA" id="ARBA00039445"/>
    </source>
</evidence>
<dbReference type="InterPro" id="IPR020841">
    <property type="entry name" value="PKS_Beta-ketoAc_synthase_dom"/>
</dbReference>
<keyword evidence="9" id="KW-0812">Transmembrane</keyword>
<comment type="caution">
    <text evidence="22">The sequence shown here is derived from an EMBL/GenBank/DDBJ whole genome shotgun (WGS) entry which is preliminary data.</text>
</comment>
<keyword evidence="5" id="KW-1003">Cell membrane</keyword>
<dbReference type="PANTHER" id="PTHR11712:SF352">
    <property type="entry name" value="3-OXOACYL-[ACYL-CARRIER-PROTEIN] SYNTHASE"/>
    <property type="match status" value="1"/>
</dbReference>
<evidence type="ECO:0000256" key="18">
    <source>
        <dbReference type="ARBA" id="ARBA00041756"/>
    </source>
</evidence>
<evidence type="ECO:0000256" key="3">
    <source>
        <dbReference type="ARBA" id="ARBA00013191"/>
    </source>
</evidence>
<keyword evidence="7" id="KW-0997">Cell inner membrane</keyword>
<dbReference type="KEGG" id="bbes:BESB_082780"/>
<dbReference type="AlphaFoldDB" id="A0A2A9M559"/>
<dbReference type="Pfam" id="PF00109">
    <property type="entry name" value="ketoacyl-synt"/>
    <property type="match status" value="1"/>
</dbReference>
<dbReference type="FunFam" id="3.40.47.10:FF:000018">
    <property type="entry name" value="3-oxoacyl-[acyl-carrier-protein] synthase 2"/>
    <property type="match status" value="1"/>
</dbReference>
<dbReference type="RefSeq" id="XP_029217088.1">
    <property type="nucleotide sequence ID" value="XM_029366628.1"/>
</dbReference>
<evidence type="ECO:0000256" key="2">
    <source>
        <dbReference type="ARBA" id="ARBA00008467"/>
    </source>
</evidence>
<evidence type="ECO:0000256" key="14">
    <source>
        <dbReference type="ARBA" id="ARBA00023160"/>
    </source>
</evidence>
<dbReference type="InterPro" id="IPR014031">
    <property type="entry name" value="Ketoacyl_synth_C"/>
</dbReference>
<evidence type="ECO:0000259" key="21">
    <source>
        <dbReference type="PROSITE" id="PS52004"/>
    </source>
</evidence>
<dbReference type="Gene3D" id="3.40.47.10">
    <property type="match status" value="1"/>
</dbReference>